<reference evidence="4 5" key="2">
    <citation type="submission" date="2008-11" db="EMBL/GenBank/DDBJ databases">
        <authorList>
            <person name="Fulton L."/>
            <person name="Clifton S."/>
            <person name="Fulton B."/>
            <person name="Xu J."/>
            <person name="Minx P."/>
            <person name="Pepin K.H."/>
            <person name="Johnson M."/>
            <person name="Bhonagiri V."/>
            <person name="Nash W.E."/>
            <person name="Mardis E.R."/>
            <person name="Wilson R.K."/>
        </authorList>
    </citation>
    <scope>NUCLEOTIDE SEQUENCE [LARGE SCALE GENOMIC DNA]</scope>
    <source>
        <strain evidence="4 5">ATCC 43243</strain>
    </source>
</reference>
<dbReference type="InterPro" id="IPR013154">
    <property type="entry name" value="ADH-like_N"/>
</dbReference>
<dbReference type="Proteomes" id="UP000003136">
    <property type="component" value="Unassembled WGS sequence"/>
</dbReference>
<dbReference type="InterPro" id="IPR036291">
    <property type="entry name" value="NAD(P)-bd_dom_sf"/>
</dbReference>
<evidence type="ECO:0000259" key="2">
    <source>
        <dbReference type="Pfam" id="PF00107"/>
    </source>
</evidence>
<dbReference type="SUPFAM" id="SSF51735">
    <property type="entry name" value="NAD(P)-binding Rossmann-fold domains"/>
    <property type="match status" value="1"/>
</dbReference>
<dbReference type="eggNOG" id="COG1063">
    <property type="taxonomic scope" value="Bacteria"/>
</dbReference>
<organism evidence="4 5">
    <name type="scientific">[Bacteroides] pectinophilus ATCC 43243</name>
    <dbReference type="NCBI Taxonomy" id="483218"/>
    <lineage>
        <taxon>Bacteria</taxon>
        <taxon>Bacillati</taxon>
        <taxon>Bacillota</taxon>
        <taxon>Clostridia</taxon>
        <taxon>Eubacteriales</taxon>
    </lineage>
</organism>
<sequence length="369" mass="40640">MKAWVLHDTDDIRYEDVDMPRLRDGEVLVKVMAAGICGSDIPRIYKTGAHSMPLIPGHEFAGRVIAVDNGSNSDYCNSAGDDGTWLNKRVGIFPLIPCRQCVACRKGMYEMCRNYSYLGSRCNGGFAEYAAVPAANLIELPDNVSYQDAAMLEPSAVACHAIRRVLSGNVEAADDVSIAVCGLGTIGMLIVMLLKSRGYDNIFVIGNKSSQKAMTANLDIPEDNFYDIREGISSGCDAAEWLMEKTDGSGVDVFFECVGKNETVNWAVNSAACGGSICFVGNPYSDMNFDKQTYWKILRNQLHVTGTWNSSFTGDDDDDWHYVLKSIGSGSIMPSKLITHRFRINELESGLKIMRDKSEDYIKIMSVMN</sequence>
<comment type="caution">
    <text evidence="4">The sequence shown here is derived from an EMBL/GenBank/DDBJ whole genome shotgun (WGS) entry which is preliminary data.</text>
</comment>
<dbReference type="Gene3D" id="3.40.50.720">
    <property type="entry name" value="NAD(P)-binding Rossmann-like Domain"/>
    <property type="match status" value="1"/>
</dbReference>
<dbReference type="PANTHER" id="PTHR43401:SF2">
    <property type="entry name" value="L-THREONINE 3-DEHYDROGENASE"/>
    <property type="match status" value="1"/>
</dbReference>
<feature type="domain" description="Alcohol dehydrogenase-like N-terminal" evidence="3">
    <location>
        <begin position="24"/>
        <end position="142"/>
    </location>
</feature>
<dbReference type="Pfam" id="PF00107">
    <property type="entry name" value="ADH_zinc_N"/>
    <property type="match status" value="1"/>
</dbReference>
<dbReference type="InterPro" id="IPR011032">
    <property type="entry name" value="GroES-like_sf"/>
</dbReference>
<dbReference type="Pfam" id="PF08240">
    <property type="entry name" value="ADH_N"/>
    <property type="match status" value="1"/>
</dbReference>
<gene>
    <name evidence="4" type="ORF">BACPEC_01402</name>
</gene>
<accession>B7ATD2</accession>
<keyword evidence="5" id="KW-1185">Reference proteome</keyword>
<name>B7ATD2_9FIRM</name>
<evidence type="ECO:0008006" key="6">
    <source>
        <dbReference type="Google" id="ProtNLM"/>
    </source>
</evidence>
<dbReference type="STRING" id="483218.BACPEC_01402"/>
<feature type="domain" description="Alcohol dehydrogenase-like C-terminal" evidence="2">
    <location>
        <begin position="186"/>
        <end position="324"/>
    </location>
</feature>
<protein>
    <recommendedName>
        <fullName evidence="6">Enoyl reductase (ER) domain-containing protein</fullName>
    </recommendedName>
</protein>
<dbReference type="PANTHER" id="PTHR43401">
    <property type="entry name" value="L-THREONINE 3-DEHYDROGENASE"/>
    <property type="match status" value="1"/>
</dbReference>
<proteinExistence type="predicted"/>
<evidence type="ECO:0000313" key="5">
    <source>
        <dbReference type="Proteomes" id="UP000003136"/>
    </source>
</evidence>
<reference evidence="4 5" key="1">
    <citation type="submission" date="2008-11" db="EMBL/GenBank/DDBJ databases">
        <title>Draft genome sequence of Bacteroides pectinophilus (ATCC 43243).</title>
        <authorList>
            <person name="Sudarsanam P."/>
            <person name="Ley R."/>
            <person name="Guruge J."/>
            <person name="Turnbaugh P.J."/>
            <person name="Mahowald M."/>
            <person name="Liep D."/>
            <person name="Gordon J."/>
        </authorList>
    </citation>
    <scope>NUCLEOTIDE SEQUENCE [LARGE SCALE GENOMIC DNA]</scope>
    <source>
        <strain evidence="4 5">ATCC 43243</strain>
    </source>
</reference>
<dbReference type="InterPro" id="IPR013149">
    <property type="entry name" value="ADH-like_C"/>
</dbReference>
<evidence type="ECO:0000259" key="3">
    <source>
        <dbReference type="Pfam" id="PF08240"/>
    </source>
</evidence>
<evidence type="ECO:0000256" key="1">
    <source>
        <dbReference type="ARBA" id="ARBA00023002"/>
    </source>
</evidence>
<evidence type="ECO:0000313" key="4">
    <source>
        <dbReference type="EMBL" id="EEC56916.1"/>
    </source>
</evidence>
<dbReference type="SUPFAM" id="SSF50129">
    <property type="entry name" value="GroES-like"/>
    <property type="match status" value="1"/>
</dbReference>
<dbReference type="GO" id="GO:0016491">
    <property type="term" value="F:oxidoreductase activity"/>
    <property type="evidence" value="ECO:0007669"/>
    <property type="project" value="UniProtKB-KW"/>
</dbReference>
<dbReference type="AlphaFoldDB" id="B7ATD2"/>
<dbReference type="CDD" id="cd08236">
    <property type="entry name" value="sugar_DH"/>
    <property type="match status" value="1"/>
</dbReference>
<dbReference type="EMBL" id="ABVQ01000036">
    <property type="protein sequence ID" value="EEC56916.1"/>
    <property type="molecule type" value="Genomic_DNA"/>
</dbReference>
<dbReference type="InterPro" id="IPR050129">
    <property type="entry name" value="Zn_alcohol_dh"/>
</dbReference>
<dbReference type="Gene3D" id="3.90.180.10">
    <property type="entry name" value="Medium-chain alcohol dehydrogenases, catalytic domain"/>
    <property type="match status" value="1"/>
</dbReference>
<keyword evidence="1" id="KW-0560">Oxidoreductase</keyword>
<dbReference type="HOGENOM" id="CLU_026673_11_0_9"/>